<evidence type="ECO:0000313" key="6">
    <source>
        <dbReference type="EMBL" id="OGG18968.1"/>
    </source>
</evidence>
<comment type="similarity">
    <text evidence="1 5">Belongs to the universal ribosomal protein uS2 family.</text>
</comment>
<gene>
    <name evidence="5" type="primary">rpsB</name>
    <name evidence="6" type="ORF">A2721_02405</name>
</gene>
<dbReference type="GO" id="GO:0003735">
    <property type="term" value="F:structural constituent of ribosome"/>
    <property type="evidence" value="ECO:0007669"/>
    <property type="project" value="InterPro"/>
</dbReference>
<proteinExistence type="inferred from homology"/>
<dbReference type="STRING" id="1798381.A2721_02405"/>
<dbReference type="HAMAP" id="MF_00291_B">
    <property type="entry name" value="Ribosomal_uS2_B"/>
    <property type="match status" value="1"/>
</dbReference>
<keyword evidence="3 5" id="KW-0687">Ribonucleoprotein</keyword>
<dbReference type="Pfam" id="PF00318">
    <property type="entry name" value="Ribosomal_S2"/>
    <property type="match status" value="1"/>
</dbReference>
<sequence>MRDITLKELLEAGCHFGHQTNRWQPKAAAYIYGFRDGVHIIDLVKTRDGLIRAAGFLKELAKSGGTVVFVGTKRQAKAIVEDSAKKVRQLSNLGDLSKTQNFYFLLERWPGGFLTNFDILKRNNLEAIVRLKEEIGENRFVTKKERLLAQRKLDRYEKLYGGLVGLTKVPDAIFLVDIRKEKGAVHEAQRTGVKMVAITDTNVNPEPIEYAIPANDDAVGSIKIIVEYLAEAWKEGLSEAVKSEALNPKSQTNSKS</sequence>
<dbReference type="Gene3D" id="1.10.287.610">
    <property type="entry name" value="Helix hairpin bin"/>
    <property type="match status" value="1"/>
</dbReference>
<dbReference type="GO" id="GO:0006412">
    <property type="term" value="P:translation"/>
    <property type="evidence" value="ECO:0007669"/>
    <property type="project" value="UniProtKB-UniRule"/>
</dbReference>
<dbReference type="PRINTS" id="PR00395">
    <property type="entry name" value="RIBOSOMALS2"/>
</dbReference>
<protein>
    <recommendedName>
        <fullName evidence="4 5">Small ribosomal subunit protein uS2</fullName>
    </recommendedName>
</protein>
<dbReference type="InterPro" id="IPR005706">
    <property type="entry name" value="Ribosomal_uS2_bac/mit/plastid"/>
</dbReference>
<accession>A0A1F6A2R5</accession>
<dbReference type="SUPFAM" id="SSF52313">
    <property type="entry name" value="Ribosomal protein S2"/>
    <property type="match status" value="1"/>
</dbReference>
<dbReference type="Gene3D" id="3.40.50.10490">
    <property type="entry name" value="Glucose-6-phosphate isomerase like protein, domain 1"/>
    <property type="match status" value="1"/>
</dbReference>
<dbReference type="PANTHER" id="PTHR12534:SF0">
    <property type="entry name" value="SMALL RIBOSOMAL SUBUNIT PROTEIN US2M"/>
    <property type="match status" value="1"/>
</dbReference>
<evidence type="ECO:0000256" key="5">
    <source>
        <dbReference type="HAMAP-Rule" id="MF_00291"/>
    </source>
</evidence>
<reference evidence="6 7" key="1">
    <citation type="journal article" date="2016" name="Nat. Commun.">
        <title>Thousands of microbial genomes shed light on interconnected biogeochemical processes in an aquifer system.</title>
        <authorList>
            <person name="Anantharaman K."/>
            <person name="Brown C.T."/>
            <person name="Hug L.A."/>
            <person name="Sharon I."/>
            <person name="Castelle C.J."/>
            <person name="Probst A.J."/>
            <person name="Thomas B.C."/>
            <person name="Singh A."/>
            <person name="Wilkins M.J."/>
            <person name="Karaoz U."/>
            <person name="Brodie E.L."/>
            <person name="Williams K.H."/>
            <person name="Hubbard S.S."/>
            <person name="Banfield J.F."/>
        </authorList>
    </citation>
    <scope>NUCLEOTIDE SEQUENCE [LARGE SCALE GENOMIC DNA]</scope>
</reference>
<dbReference type="NCBIfam" id="TIGR01011">
    <property type="entry name" value="rpsB_bact"/>
    <property type="match status" value="1"/>
</dbReference>
<dbReference type="GO" id="GO:0022627">
    <property type="term" value="C:cytosolic small ribosomal subunit"/>
    <property type="evidence" value="ECO:0007669"/>
    <property type="project" value="TreeGrafter"/>
</dbReference>
<evidence type="ECO:0000256" key="3">
    <source>
        <dbReference type="ARBA" id="ARBA00023274"/>
    </source>
</evidence>
<dbReference type="PANTHER" id="PTHR12534">
    <property type="entry name" value="30S RIBOSOMAL PROTEIN S2 PROKARYOTIC AND ORGANELLAR"/>
    <property type="match status" value="1"/>
</dbReference>
<dbReference type="Proteomes" id="UP000177871">
    <property type="component" value="Unassembled WGS sequence"/>
</dbReference>
<dbReference type="AlphaFoldDB" id="A0A1F6A2R5"/>
<comment type="caution">
    <text evidence="6">The sequence shown here is derived from an EMBL/GenBank/DDBJ whole genome shotgun (WGS) entry which is preliminary data.</text>
</comment>
<evidence type="ECO:0000256" key="1">
    <source>
        <dbReference type="ARBA" id="ARBA00006242"/>
    </source>
</evidence>
<dbReference type="EMBL" id="MFJK01000011">
    <property type="protein sequence ID" value="OGG18968.1"/>
    <property type="molecule type" value="Genomic_DNA"/>
</dbReference>
<dbReference type="CDD" id="cd01425">
    <property type="entry name" value="RPS2"/>
    <property type="match status" value="1"/>
</dbReference>
<evidence type="ECO:0000313" key="7">
    <source>
        <dbReference type="Proteomes" id="UP000177871"/>
    </source>
</evidence>
<dbReference type="InterPro" id="IPR023591">
    <property type="entry name" value="Ribosomal_uS2_flav_dom_sf"/>
</dbReference>
<evidence type="ECO:0000256" key="2">
    <source>
        <dbReference type="ARBA" id="ARBA00022980"/>
    </source>
</evidence>
<evidence type="ECO:0000256" key="4">
    <source>
        <dbReference type="ARBA" id="ARBA00035256"/>
    </source>
</evidence>
<dbReference type="InterPro" id="IPR001865">
    <property type="entry name" value="Ribosomal_uS2"/>
</dbReference>
<name>A0A1F6A2R5_9BACT</name>
<keyword evidence="2 5" id="KW-0689">Ribosomal protein</keyword>
<organism evidence="6 7">
    <name type="scientific">Candidatus Gottesmanbacteria bacterium RIFCSPHIGHO2_01_FULL_47_48</name>
    <dbReference type="NCBI Taxonomy" id="1798381"/>
    <lineage>
        <taxon>Bacteria</taxon>
        <taxon>Candidatus Gottesmaniibacteriota</taxon>
    </lineage>
</organism>